<dbReference type="GO" id="GO:0003700">
    <property type="term" value="F:DNA-binding transcription factor activity"/>
    <property type="evidence" value="ECO:0007669"/>
    <property type="project" value="InterPro"/>
</dbReference>
<sequence length="325" mass="36027">MVRVSLTGNGSAGSFRYGPIAVETREFRRAVPPVAFDCVKLLLIREGSTILTTESDTTFASEGDLVFLRTATLCGGAPEQAVTISTLYIDTDYLFELWVWQLAPIGHDRESLRAYTMRREFLPPLTYVRPAPETAHHIGLVFDDLRDSLALGADEFYHAQSLVSELLHVVAPLIGVTPPSTSPTTSTLTVPAPPRNRKFAPLRGEALAARRALHADPARHWSIGDLAEEVHLSRRQLTRVFSTAFGKTPMVYLSMMRAREMARLLAETNMTVAAAASQVGWRSRSHAIEVFRRSIGVTPDQYRSLTGVRNVDIPDRDRDAIERTA</sequence>
<evidence type="ECO:0000313" key="6">
    <source>
        <dbReference type="Proteomes" id="UP000297403"/>
    </source>
</evidence>
<name>A0AAQ2C533_9MICO</name>
<dbReference type="PANTHER" id="PTHR46796:SF13">
    <property type="entry name" value="HTH-TYPE TRANSCRIPTIONAL ACTIVATOR RHAS"/>
    <property type="match status" value="1"/>
</dbReference>
<dbReference type="Proteomes" id="UP000297403">
    <property type="component" value="Unassembled WGS sequence"/>
</dbReference>
<dbReference type="InterPro" id="IPR050204">
    <property type="entry name" value="AraC_XylS_family_regulators"/>
</dbReference>
<organism evidence="5 6">
    <name type="scientific">Cryobacterium shii</name>
    <dbReference type="NCBI Taxonomy" id="1259235"/>
    <lineage>
        <taxon>Bacteria</taxon>
        <taxon>Bacillati</taxon>
        <taxon>Actinomycetota</taxon>
        <taxon>Actinomycetes</taxon>
        <taxon>Micrococcales</taxon>
        <taxon>Microbacteriaceae</taxon>
        <taxon>Cryobacterium</taxon>
    </lineage>
</organism>
<accession>A0AAQ2C533</accession>
<dbReference type="PANTHER" id="PTHR46796">
    <property type="entry name" value="HTH-TYPE TRANSCRIPTIONAL ACTIVATOR RHAS-RELATED"/>
    <property type="match status" value="1"/>
</dbReference>
<dbReference type="Pfam" id="PF12833">
    <property type="entry name" value="HTH_18"/>
    <property type="match status" value="1"/>
</dbReference>
<evidence type="ECO:0000256" key="3">
    <source>
        <dbReference type="ARBA" id="ARBA00023163"/>
    </source>
</evidence>
<keyword evidence="2" id="KW-0238">DNA-binding</keyword>
<feature type="domain" description="HTH araC/xylS-type" evidence="4">
    <location>
        <begin position="207"/>
        <end position="305"/>
    </location>
</feature>
<evidence type="ECO:0000313" key="5">
    <source>
        <dbReference type="EMBL" id="TFC44883.1"/>
    </source>
</evidence>
<comment type="caution">
    <text evidence="5">The sequence shown here is derived from an EMBL/GenBank/DDBJ whole genome shotgun (WGS) entry which is preliminary data.</text>
</comment>
<gene>
    <name evidence="5" type="ORF">E3O49_11285</name>
</gene>
<dbReference type="EMBL" id="SOFY01000061">
    <property type="protein sequence ID" value="TFC44883.1"/>
    <property type="molecule type" value="Genomic_DNA"/>
</dbReference>
<dbReference type="InterPro" id="IPR018060">
    <property type="entry name" value="HTH_AraC"/>
</dbReference>
<proteinExistence type="predicted"/>
<dbReference type="GO" id="GO:0043565">
    <property type="term" value="F:sequence-specific DNA binding"/>
    <property type="evidence" value="ECO:0007669"/>
    <property type="project" value="InterPro"/>
</dbReference>
<keyword evidence="6" id="KW-1185">Reference proteome</keyword>
<evidence type="ECO:0000259" key="4">
    <source>
        <dbReference type="PROSITE" id="PS01124"/>
    </source>
</evidence>
<evidence type="ECO:0000256" key="2">
    <source>
        <dbReference type="ARBA" id="ARBA00023125"/>
    </source>
</evidence>
<dbReference type="PROSITE" id="PS01124">
    <property type="entry name" value="HTH_ARAC_FAMILY_2"/>
    <property type="match status" value="1"/>
</dbReference>
<keyword evidence="1" id="KW-0805">Transcription regulation</keyword>
<keyword evidence="3" id="KW-0804">Transcription</keyword>
<dbReference type="Gene3D" id="1.10.10.60">
    <property type="entry name" value="Homeodomain-like"/>
    <property type="match status" value="2"/>
</dbReference>
<dbReference type="SMART" id="SM00342">
    <property type="entry name" value="HTH_ARAC"/>
    <property type="match status" value="1"/>
</dbReference>
<dbReference type="SUPFAM" id="SSF46689">
    <property type="entry name" value="Homeodomain-like"/>
    <property type="match status" value="2"/>
</dbReference>
<evidence type="ECO:0000256" key="1">
    <source>
        <dbReference type="ARBA" id="ARBA00023015"/>
    </source>
</evidence>
<dbReference type="AlphaFoldDB" id="A0AAQ2C533"/>
<dbReference type="InterPro" id="IPR009057">
    <property type="entry name" value="Homeodomain-like_sf"/>
</dbReference>
<protein>
    <submittedName>
        <fullName evidence="5">AraC family transcriptional regulator</fullName>
    </submittedName>
</protein>
<reference evidence="5 6" key="1">
    <citation type="submission" date="2019-03" db="EMBL/GenBank/DDBJ databases">
        <title>Genomics of glacier-inhabiting Cryobacterium strains.</title>
        <authorList>
            <person name="Liu Q."/>
            <person name="Xin Y.-H."/>
        </authorList>
    </citation>
    <scope>NUCLEOTIDE SEQUENCE [LARGE SCALE GENOMIC DNA]</scope>
    <source>
        <strain evidence="6">TMT1-22</strain>
    </source>
</reference>